<evidence type="ECO:0000313" key="3">
    <source>
        <dbReference type="Proteomes" id="UP001285263"/>
    </source>
</evidence>
<gene>
    <name evidence="2" type="ORF">SNE35_28740</name>
</gene>
<feature type="region of interest" description="Disordered" evidence="1">
    <location>
        <begin position="144"/>
        <end position="164"/>
    </location>
</feature>
<protein>
    <submittedName>
        <fullName evidence="2">Phage regulatory CII family protein</fullName>
    </submittedName>
</protein>
<feature type="compositionally biased region" description="Basic residues" evidence="1">
    <location>
        <begin position="150"/>
        <end position="164"/>
    </location>
</feature>
<sequence>MDKTRALQRAVRRYPLGTKALAAALDMKAPTLNHKASPTYLTQWFSPEEAIELQLVTGDHGGLQVEAAALGYTLQRRRGAAKVSASPASALSTAVGEFGGLLTCVTKALEDDDINGREMAEVDSEIADLQEALQVLRERIAERHEGGKPAHLRKVARPKVARVK</sequence>
<comment type="caution">
    <text evidence="2">The sequence shown here is derived from an EMBL/GenBank/DDBJ whole genome shotgun (WGS) entry which is preliminary data.</text>
</comment>
<keyword evidence="3" id="KW-1185">Reference proteome</keyword>
<accession>A0ABU5DQB0</accession>
<dbReference type="Proteomes" id="UP001285263">
    <property type="component" value="Unassembled WGS sequence"/>
</dbReference>
<dbReference type="EMBL" id="JAXCLA010000010">
    <property type="protein sequence ID" value="MDY0748522.1"/>
    <property type="molecule type" value="Genomic_DNA"/>
</dbReference>
<evidence type="ECO:0000313" key="2">
    <source>
        <dbReference type="EMBL" id="MDY0748522.1"/>
    </source>
</evidence>
<dbReference type="RefSeq" id="WP_320426486.1">
    <property type="nucleotide sequence ID" value="NZ_JAXCLA010000010.1"/>
</dbReference>
<reference evidence="2 3" key="1">
    <citation type="submission" date="2023-11" db="EMBL/GenBank/DDBJ databases">
        <title>Paucibacter sp. nov., isolated from fresh soil in Korea.</title>
        <authorList>
            <person name="Le N.T.T."/>
        </authorList>
    </citation>
    <scope>NUCLEOTIDE SEQUENCE [LARGE SCALE GENOMIC DNA]</scope>
    <source>
        <strain evidence="2 3">R3-3</strain>
    </source>
</reference>
<evidence type="ECO:0000256" key="1">
    <source>
        <dbReference type="SAM" id="MobiDB-lite"/>
    </source>
</evidence>
<proteinExistence type="predicted"/>
<organism evidence="2 3">
    <name type="scientific">Roseateles agri</name>
    <dbReference type="NCBI Taxonomy" id="3098619"/>
    <lineage>
        <taxon>Bacteria</taxon>
        <taxon>Pseudomonadati</taxon>
        <taxon>Pseudomonadota</taxon>
        <taxon>Betaproteobacteria</taxon>
        <taxon>Burkholderiales</taxon>
        <taxon>Sphaerotilaceae</taxon>
        <taxon>Roseateles</taxon>
    </lineage>
</organism>
<dbReference type="InterPro" id="IPR009679">
    <property type="entry name" value="Phage_186_CII-like"/>
</dbReference>
<dbReference type="Pfam" id="PF06892">
    <property type="entry name" value="Phage_CP76"/>
    <property type="match status" value="1"/>
</dbReference>
<name>A0ABU5DQB0_9BURK</name>